<comment type="caution">
    <text evidence="5">The sequence shown here is derived from an EMBL/GenBank/DDBJ whole genome shotgun (WGS) entry which is preliminary data.</text>
</comment>
<dbReference type="Gene3D" id="3.40.50.1360">
    <property type="match status" value="1"/>
</dbReference>
<dbReference type="Proteomes" id="UP000643279">
    <property type="component" value="Unassembled WGS sequence"/>
</dbReference>
<sequence>MKLIITDNQTQLGETAAAIIAGQVRREPGTVLGLATGGSPLPVYEQLTRHRDTAFSQVTCFALDEYEGLPAEHPQSYRHFISERIIRPLGIDHSKVNVPRGDAADLDAECAAFEDKITAAGGVDLQILGLGRNGHLAFNEPGSSFASRTRPVRLSQDTRNANARFFDSLDQVPTHALTQGLATILEARHLMLIASGAGKAAALAQALEGPVTEAFPASLIQQHPNVTVIADRQATTQLDPRSTRSTGALEP</sequence>
<evidence type="ECO:0000256" key="3">
    <source>
        <dbReference type="HAMAP-Rule" id="MF_01241"/>
    </source>
</evidence>
<protein>
    <recommendedName>
        <fullName evidence="3">Glucosamine-6-phosphate deaminase</fullName>
        <ecNumber evidence="3">3.5.99.6</ecNumber>
    </recommendedName>
    <alternativeName>
        <fullName evidence="3">GlcN6P deaminase</fullName>
        <shortName evidence="3">GNPDA</shortName>
    </alternativeName>
    <alternativeName>
        <fullName evidence="3">Glucosamine-6-phosphate isomerase</fullName>
    </alternativeName>
</protein>
<proteinExistence type="inferred from homology"/>
<dbReference type="EC" id="3.5.99.6" evidence="3"/>
<dbReference type="HAMAP" id="MF_01241">
    <property type="entry name" value="GlcN6P_deamin"/>
    <property type="match status" value="1"/>
</dbReference>
<dbReference type="InterPro" id="IPR006148">
    <property type="entry name" value="Glc/Gal-6P_isomerase"/>
</dbReference>
<keyword evidence="6" id="KW-1185">Reference proteome</keyword>
<dbReference type="PANTHER" id="PTHR11280:SF5">
    <property type="entry name" value="GLUCOSAMINE-6-PHOSPHATE ISOMERASE"/>
    <property type="match status" value="1"/>
</dbReference>
<accession>A0ABQ2B021</accession>
<feature type="domain" description="Glucosamine/galactosamine-6-phosphate isomerase" evidence="4">
    <location>
        <begin position="11"/>
        <end position="224"/>
    </location>
</feature>
<dbReference type="InterPro" id="IPR018321">
    <property type="entry name" value="Glucosamine6P_isomerase_CS"/>
</dbReference>
<feature type="active site" description="For ring-opening step" evidence="3">
    <location>
        <position position="133"/>
    </location>
</feature>
<comment type="caution">
    <text evidence="3">Lacks conserved residue(s) required for the propagation of feature annotation.</text>
</comment>
<evidence type="ECO:0000256" key="2">
    <source>
        <dbReference type="ARBA" id="ARBA00023277"/>
    </source>
</evidence>
<evidence type="ECO:0000313" key="5">
    <source>
        <dbReference type="EMBL" id="GGI01231.1"/>
    </source>
</evidence>
<evidence type="ECO:0000256" key="1">
    <source>
        <dbReference type="ARBA" id="ARBA00022801"/>
    </source>
</evidence>
<dbReference type="Pfam" id="PF01182">
    <property type="entry name" value="Glucosamine_iso"/>
    <property type="match status" value="1"/>
</dbReference>
<comment type="function">
    <text evidence="3">Catalyzes the reversible isomerization-deamination of glucosamine 6-phosphate (GlcN6P) to form fructose 6-phosphate (Fru6P) and ammonium ion.</text>
</comment>
<evidence type="ECO:0000313" key="6">
    <source>
        <dbReference type="Proteomes" id="UP000643279"/>
    </source>
</evidence>
<dbReference type="RefSeq" id="WP_188573295.1">
    <property type="nucleotide sequence ID" value="NZ_BMFW01000032.1"/>
</dbReference>
<name>A0ABQ2B021_9MICC</name>
<dbReference type="NCBIfam" id="TIGR00502">
    <property type="entry name" value="nagB"/>
    <property type="match status" value="1"/>
</dbReference>
<dbReference type="CDD" id="cd01399">
    <property type="entry name" value="GlcN6P_deaminase"/>
    <property type="match status" value="1"/>
</dbReference>
<comment type="catalytic activity">
    <reaction evidence="3">
        <text>alpha-D-glucosamine 6-phosphate + H2O = beta-D-fructose 6-phosphate + NH4(+)</text>
        <dbReference type="Rhea" id="RHEA:12172"/>
        <dbReference type="ChEBI" id="CHEBI:15377"/>
        <dbReference type="ChEBI" id="CHEBI:28938"/>
        <dbReference type="ChEBI" id="CHEBI:57634"/>
        <dbReference type="ChEBI" id="CHEBI:75989"/>
        <dbReference type="EC" id="3.5.99.6"/>
    </reaction>
</comment>
<dbReference type="PANTHER" id="PTHR11280">
    <property type="entry name" value="GLUCOSAMINE-6-PHOSPHATE ISOMERASE"/>
    <property type="match status" value="1"/>
</dbReference>
<reference evidence="6" key="1">
    <citation type="journal article" date="2019" name="Int. J. Syst. Evol. Microbiol.">
        <title>The Global Catalogue of Microorganisms (GCM) 10K type strain sequencing project: providing services to taxonomists for standard genome sequencing and annotation.</title>
        <authorList>
            <consortium name="The Broad Institute Genomics Platform"/>
            <consortium name="The Broad Institute Genome Sequencing Center for Infectious Disease"/>
            <person name="Wu L."/>
            <person name="Ma J."/>
        </authorList>
    </citation>
    <scope>NUCLEOTIDE SEQUENCE [LARGE SCALE GENOMIC DNA]</scope>
    <source>
        <strain evidence="6">CGMCC 1.12778</strain>
    </source>
</reference>
<feature type="active site" description="Proton acceptor; for enolization step" evidence="3">
    <location>
        <position position="64"/>
    </location>
</feature>
<dbReference type="PROSITE" id="PS01161">
    <property type="entry name" value="GLC_GALNAC_ISOMERASE"/>
    <property type="match status" value="1"/>
</dbReference>
<gene>
    <name evidence="3" type="primary">nagB</name>
    <name evidence="5" type="ORF">GCM10007170_40200</name>
</gene>
<evidence type="ECO:0000259" key="4">
    <source>
        <dbReference type="Pfam" id="PF01182"/>
    </source>
</evidence>
<dbReference type="EMBL" id="BMFW01000032">
    <property type="protein sequence ID" value="GGI01231.1"/>
    <property type="molecule type" value="Genomic_DNA"/>
</dbReference>
<feature type="active site" description="Proton acceptor; for ring-opening step" evidence="3">
    <location>
        <position position="135"/>
    </location>
</feature>
<dbReference type="InterPro" id="IPR004547">
    <property type="entry name" value="Glucosamine6P_isomerase"/>
</dbReference>
<keyword evidence="1 3" id="KW-0378">Hydrolase</keyword>
<comment type="pathway">
    <text evidence="3">Amino-sugar metabolism; N-acetylneuraminate degradation; D-fructose 6-phosphate from N-acetylneuraminate: step 5/5.</text>
</comment>
<comment type="similarity">
    <text evidence="3">Belongs to the glucosamine/galactosamine-6-phosphate isomerase family. NagB subfamily.</text>
</comment>
<dbReference type="SUPFAM" id="SSF100950">
    <property type="entry name" value="NagB/RpiA/CoA transferase-like"/>
    <property type="match status" value="1"/>
</dbReference>
<feature type="active site" description="For ring-opening step" evidence="3">
    <location>
        <position position="140"/>
    </location>
</feature>
<organism evidence="5 6">
    <name type="scientific">Arthrobacter liuii</name>
    <dbReference type="NCBI Taxonomy" id="1476996"/>
    <lineage>
        <taxon>Bacteria</taxon>
        <taxon>Bacillati</taxon>
        <taxon>Actinomycetota</taxon>
        <taxon>Actinomycetes</taxon>
        <taxon>Micrococcales</taxon>
        <taxon>Micrococcaceae</taxon>
        <taxon>Arthrobacter</taxon>
    </lineage>
</organism>
<keyword evidence="2 3" id="KW-0119">Carbohydrate metabolism</keyword>
<dbReference type="InterPro" id="IPR037171">
    <property type="entry name" value="NagB/RpiA_transferase-like"/>
</dbReference>